<sequence length="165" mass="18954">DAAHPEKYAAGKEDRSHGRSNSPLHSKWNNKITQEEPGLYTPELHQLKQPQGQDRNPLVGYPKSTPEPPKRSNSSMRYQIPTKPESGNAGKRATRIILKSSTHQRGWNLIIFPGELPKPPKQDKDWGMTTKTRRLRFSGLDKWKKDVLNKRTEKSIRLRKIDPNT</sequence>
<evidence type="ECO:0000256" key="1">
    <source>
        <dbReference type="SAM" id="MobiDB-lite"/>
    </source>
</evidence>
<feature type="non-terminal residue" evidence="2">
    <location>
        <position position="1"/>
    </location>
</feature>
<dbReference type="Proteomes" id="UP000030640">
    <property type="component" value="Unassembled WGS sequence"/>
</dbReference>
<dbReference type="AlphaFoldDB" id="W6ZYE9"/>
<dbReference type="RefSeq" id="XP_008819092.1">
    <property type="nucleotide sequence ID" value="XM_008820870.1"/>
</dbReference>
<feature type="compositionally biased region" description="Polar residues" evidence="1">
    <location>
        <begin position="19"/>
        <end position="32"/>
    </location>
</feature>
<feature type="region of interest" description="Disordered" evidence="1">
    <location>
        <begin position="111"/>
        <end position="130"/>
    </location>
</feature>
<reference evidence="2 3" key="1">
    <citation type="submission" date="2013-02" db="EMBL/GenBank/DDBJ databases">
        <title>The Genome Sequence of Plasmodium inui San Antonio 1.</title>
        <authorList>
            <consortium name="The Broad Institute Genome Sequencing Platform"/>
            <consortium name="The Broad Institute Genome Sequencing Center for Infectious Disease"/>
            <person name="Neafsey D."/>
            <person name="Cheeseman I."/>
            <person name="Volkman S."/>
            <person name="Adams J."/>
            <person name="Walker B."/>
            <person name="Young S.K."/>
            <person name="Zeng Q."/>
            <person name="Gargeya S."/>
            <person name="Fitzgerald M."/>
            <person name="Haas B."/>
            <person name="Abouelleil A."/>
            <person name="Alvarado L."/>
            <person name="Arachchi H.M."/>
            <person name="Berlin A.M."/>
            <person name="Chapman S.B."/>
            <person name="Dewar J."/>
            <person name="Goldberg J."/>
            <person name="Griggs A."/>
            <person name="Gujja S."/>
            <person name="Hansen M."/>
            <person name="Howarth C."/>
            <person name="Imamovic A."/>
            <person name="Larimer J."/>
            <person name="McCowan C."/>
            <person name="Murphy C."/>
            <person name="Neiman D."/>
            <person name="Pearson M."/>
            <person name="Priest M."/>
            <person name="Roberts A."/>
            <person name="Saif S."/>
            <person name="Shea T."/>
            <person name="Sisk P."/>
            <person name="Sykes S."/>
            <person name="Wortman J."/>
            <person name="Nusbaum C."/>
            <person name="Birren B."/>
        </authorList>
    </citation>
    <scope>NUCLEOTIDE SEQUENCE [LARGE SCALE GENOMIC DNA]</scope>
    <source>
        <strain evidence="2 3">San Antonio 1</strain>
    </source>
</reference>
<accession>W6ZYE9</accession>
<dbReference type="EMBL" id="KI965512">
    <property type="protein sequence ID" value="EUD64325.1"/>
    <property type="molecule type" value="Genomic_DNA"/>
</dbReference>
<dbReference type="VEuPathDB" id="PlasmoDB:C922_05299"/>
<organism evidence="2 3">
    <name type="scientific">Plasmodium inui San Antonio 1</name>
    <dbReference type="NCBI Taxonomy" id="1237626"/>
    <lineage>
        <taxon>Eukaryota</taxon>
        <taxon>Sar</taxon>
        <taxon>Alveolata</taxon>
        <taxon>Apicomplexa</taxon>
        <taxon>Aconoidasida</taxon>
        <taxon>Haemosporida</taxon>
        <taxon>Plasmodiidae</taxon>
        <taxon>Plasmodium</taxon>
        <taxon>Plasmodium (Plasmodium)</taxon>
    </lineage>
</organism>
<feature type="compositionally biased region" description="Basic and acidic residues" evidence="1">
    <location>
        <begin position="1"/>
        <end position="17"/>
    </location>
</feature>
<evidence type="ECO:0000313" key="2">
    <source>
        <dbReference type="EMBL" id="EUD64325.1"/>
    </source>
</evidence>
<gene>
    <name evidence="2" type="ORF">C922_05299</name>
</gene>
<evidence type="ECO:0000313" key="3">
    <source>
        <dbReference type="Proteomes" id="UP000030640"/>
    </source>
</evidence>
<dbReference type="GeneID" id="20040573"/>
<keyword evidence="3" id="KW-1185">Reference proteome</keyword>
<proteinExistence type="predicted"/>
<protein>
    <submittedName>
        <fullName evidence="2">Uncharacterized protein</fullName>
    </submittedName>
</protein>
<name>W6ZYE9_9APIC</name>
<feature type="region of interest" description="Disordered" evidence="1">
    <location>
        <begin position="1"/>
        <end position="92"/>
    </location>
</feature>